<comment type="cofactor">
    <cofactor evidence="1">
        <name>pyridoxal 5'-phosphate</name>
        <dbReference type="ChEBI" id="CHEBI:597326"/>
    </cofactor>
</comment>
<dbReference type="InterPro" id="IPR015424">
    <property type="entry name" value="PyrdxlP-dep_Trfase"/>
</dbReference>
<dbReference type="EMBL" id="ABWL02000008">
    <property type="protein sequence ID" value="EFE08307.1"/>
    <property type="molecule type" value="Genomic_DNA"/>
</dbReference>
<evidence type="ECO:0000256" key="6">
    <source>
        <dbReference type="ARBA" id="ARBA00022898"/>
    </source>
</evidence>
<evidence type="ECO:0000256" key="3">
    <source>
        <dbReference type="ARBA" id="ARBA00004953"/>
    </source>
</evidence>
<organism evidence="11 12">
    <name type="scientific">Citrobacter youngae ATCC 29220</name>
    <dbReference type="NCBI Taxonomy" id="500640"/>
    <lineage>
        <taxon>Bacteria</taxon>
        <taxon>Pseudomonadati</taxon>
        <taxon>Pseudomonadota</taxon>
        <taxon>Gammaproteobacteria</taxon>
        <taxon>Enterobacterales</taxon>
        <taxon>Enterobacteriaceae</taxon>
        <taxon>Citrobacter</taxon>
        <taxon>Citrobacter freundii complex</taxon>
    </lineage>
</organism>
<evidence type="ECO:0000256" key="8">
    <source>
        <dbReference type="ARBA" id="ARBA00029996"/>
    </source>
</evidence>
<dbReference type="Gene3D" id="3.40.640.10">
    <property type="entry name" value="Type I PLP-dependent aspartate aminotransferase-like (Major domain)"/>
    <property type="match status" value="1"/>
</dbReference>
<dbReference type="NCBIfam" id="TIGR01140">
    <property type="entry name" value="L_thr_O3P_dcar"/>
    <property type="match status" value="1"/>
</dbReference>
<dbReference type="AlphaFoldDB" id="D4BCH1"/>
<dbReference type="GO" id="GO:0009236">
    <property type="term" value="P:cobalamin biosynthetic process"/>
    <property type="evidence" value="ECO:0007669"/>
    <property type="project" value="UniProtKB-UniPathway"/>
</dbReference>
<dbReference type="InterPro" id="IPR004839">
    <property type="entry name" value="Aminotransferase_I/II_large"/>
</dbReference>
<proteinExistence type="predicted"/>
<dbReference type="Pfam" id="PF00155">
    <property type="entry name" value="Aminotran_1_2"/>
    <property type="match status" value="1"/>
</dbReference>
<dbReference type="GO" id="GO:0048472">
    <property type="term" value="F:threonine-phosphate decarboxylase activity"/>
    <property type="evidence" value="ECO:0007669"/>
    <property type="project" value="UniProtKB-EC"/>
</dbReference>
<dbReference type="PROSITE" id="PS00105">
    <property type="entry name" value="AA_TRANSFER_CLASS_1"/>
    <property type="match status" value="1"/>
</dbReference>
<dbReference type="eggNOG" id="COG0079">
    <property type="taxonomic scope" value="Bacteria"/>
</dbReference>
<dbReference type="CDD" id="cd00609">
    <property type="entry name" value="AAT_like"/>
    <property type="match status" value="1"/>
</dbReference>
<keyword evidence="5" id="KW-0169">Cobalamin biosynthesis</keyword>
<dbReference type="PANTHER" id="PTHR42885:SF1">
    <property type="entry name" value="THREONINE-PHOSPHATE DECARBOXYLASE"/>
    <property type="match status" value="1"/>
</dbReference>
<keyword evidence="7 11" id="KW-0456">Lyase</keyword>
<dbReference type="PANTHER" id="PTHR42885">
    <property type="entry name" value="HISTIDINOL-PHOSPHATE AMINOTRANSFERASE-RELATED"/>
    <property type="match status" value="1"/>
</dbReference>
<feature type="domain" description="Aminotransferase class I/classII large" evidence="10">
    <location>
        <begin position="48"/>
        <end position="375"/>
    </location>
</feature>
<gene>
    <name evidence="11" type="primary">cobD</name>
    <name evidence="11" type="ORF">CIT292_08185</name>
</gene>
<evidence type="ECO:0000256" key="4">
    <source>
        <dbReference type="ARBA" id="ARBA00012285"/>
    </source>
</evidence>
<dbReference type="GO" id="GO:0030170">
    <property type="term" value="F:pyridoxal phosphate binding"/>
    <property type="evidence" value="ECO:0007669"/>
    <property type="project" value="InterPro"/>
</dbReference>
<evidence type="ECO:0000256" key="9">
    <source>
        <dbReference type="ARBA" id="ARBA00048531"/>
    </source>
</evidence>
<evidence type="ECO:0000313" key="11">
    <source>
        <dbReference type="EMBL" id="EFE08307.1"/>
    </source>
</evidence>
<evidence type="ECO:0000313" key="12">
    <source>
        <dbReference type="Proteomes" id="UP000003880"/>
    </source>
</evidence>
<dbReference type="Proteomes" id="UP000003880">
    <property type="component" value="Unassembled WGS sequence"/>
</dbReference>
<evidence type="ECO:0000256" key="7">
    <source>
        <dbReference type="ARBA" id="ARBA00023239"/>
    </source>
</evidence>
<dbReference type="HOGENOM" id="CLU_017584_3_2_6"/>
<reference evidence="11 12" key="1">
    <citation type="submission" date="2010-02" db="EMBL/GenBank/DDBJ databases">
        <authorList>
            <person name="Weinstock G."/>
            <person name="Sodergren E."/>
            <person name="Clifton S."/>
            <person name="Fulton L."/>
            <person name="Fulton B."/>
            <person name="Courtney L."/>
            <person name="Fronick C."/>
            <person name="Harrison M."/>
            <person name="Strong C."/>
            <person name="Farmer C."/>
            <person name="Delahaunty K."/>
            <person name="Markovic C."/>
            <person name="Hall O."/>
            <person name="Minx P."/>
            <person name="Tomlinson C."/>
            <person name="Mitreva M."/>
            <person name="Nelson J."/>
            <person name="Hou S."/>
            <person name="Wollam A."/>
            <person name="Pepin K.H."/>
            <person name="Johnson M."/>
            <person name="Bhonagiri V."/>
            <person name="Zhang X."/>
            <person name="Suruliraj S."/>
            <person name="Warren W."/>
            <person name="Chinwalla A."/>
            <person name="Mardis E.R."/>
            <person name="Wilson R.K."/>
        </authorList>
    </citation>
    <scope>NUCLEOTIDE SEQUENCE [LARGE SCALE GENOMIC DNA]</scope>
    <source>
        <strain evidence="11 12">ATCC 29220</strain>
    </source>
</reference>
<dbReference type="SUPFAM" id="SSF53383">
    <property type="entry name" value="PLP-dependent transferases"/>
    <property type="match status" value="1"/>
</dbReference>
<sequence>MMFALIAQSFFTKIPFFTWSGTMSLLKSAHGGNTREAAELLGISPEQLLDFSANINPLGMPAGLKRAIVDNLDCAERYPDVDYAQLHAALAEHHQIPASWILAGNGETESIFTLVHGLKPRHAMIVTPGFAEYRRALQGGECTIHEFALCEDDGWQLTGAILDALTSELDCLFLCTPNNPTGLLPDNHLLRAIATRCAWLGIALILDEAFIDFIAGEPGFIPLLHENPHIWVLRSLTKFYAIPGLRLGYLVNSNPQAVAQMRSRQMPWSINAFAALAGGIILRDSAYQQATWEWLEQEGGRFDRQLQDLPGLTVYPGRANYRLLRCDRADIDLQRAMLEQHVLIRSCANYPGLDARYYRVAVRSQEENNRLLAALRQVLSGTALVD</sequence>
<dbReference type="EC" id="4.1.1.81" evidence="4"/>
<accession>D4BCH1</accession>
<dbReference type="InterPro" id="IPR004838">
    <property type="entry name" value="NHTrfase_class1_PyrdxlP-BS"/>
</dbReference>
<comment type="pathway">
    <text evidence="3">Cofactor biosynthesis; adenosylcobalamin biosynthesis.</text>
</comment>
<comment type="catalytic activity">
    <reaction evidence="9">
        <text>O-phospho-L-threonine + H(+) = (R)-1-aminopropan-2-yl phosphate + CO2</text>
        <dbReference type="Rhea" id="RHEA:11492"/>
        <dbReference type="ChEBI" id="CHEBI:15378"/>
        <dbReference type="ChEBI" id="CHEBI:16526"/>
        <dbReference type="ChEBI" id="CHEBI:58563"/>
        <dbReference type="ChEBI" id="CHEBI:58675"/>
        <dbReference type="EC" id="4.1.1.81"/>
    </reaction>
</comment>
<name>D4BCH1_9ENTR</name>
<evidence type="ECO:0000259" key="10">
    <source>
        <dbReference type="Pfam" id="PF00155"/>
    </source>
</evidence>
<keyword evidence="6" id="KW-0663">Pyridoxal phosphate</keyword>
<evidence type="ECO:0000256" key="1">
    <source>
        <dbReference type="ARBA" id="ARBA00001933"/>
    </source>
</evidence>
<comment type="caution">
    <text evidence="11">The sequence shown here is derived from an EMBL/GenBank/DDBJ whole genome shotgun (WGS) entry which is preliminary data.</text>
</comment>
<dbReference type="UniPathway" id="UPA00148"/>
<evidence type="ECO:0000256" key="2">
    <source>
        <dbReference type="ARBA" id="ARBA00003444"/>
    </source>
</evidence>
<dbReference type="InterPro" id="IPR015421">
    <property type="entry name" value="PyrdxlP-dep_Trfase_major"/>
</dbReference>
<evidence type="ECO:0000256" key="5">
    <source>
        <dbReference type="ARBA" id="ARBA00022573"/>
    </source>
</evidence>
<dbReference type="Gene3D" id="3.90.1150.10">
    <property type="entry name" value="Aspartate Aminotransferase, domain 1"/>
    <property type="match status" value="1"/>
</dbReference>
<dbReference type="InterPro" id="IPR005860">
    <property type="entry name" value="CobD"/>
</dbReference>
<comment type="function">
    <text evidence="2">Decarboxylates L-threonine-O-3-phosphate to yield (R)-1-amino-2-propanol O-2-phosphate, the precursor for the linkage between the nucleotide loop and the corrin ring in cobalamin.</text>
</comment>
<protein>
    <recommendedName>
        <fullName evidence="4">threonine-phosphate decarboxylase</fullName>
        <ecNumber evidence="4">4.1.1.81</ecNumber>
    </recommendedName>
    <alternativeName>
        <fullName evidence="8">L-threonine-O-3-phosphate decarboxylase</fullName>
    </alternativeName>
</protein>
<dbReference type="InterPro" id="IPR015422">
    <property type="entry name" value="PyrdxlP-dep_Trfase_small"/>
</dbReference>